<gene>
    <name evidence="1" type="ORF">BLTE_03000</name>
</gene>
<dbReference type="KEGG" id="blag:BLTE_03000"/>
<keyword evidence="2" id="KW-1185">Reference proteome</keyword>
<accession>A0A348FWD2</accession>
<dbReference type="AlphaFoldDB" id="A0A348FWD2"/>
<reference evidence="1 2" key="1">
    <citation type="submission" date="2018-08" db="EMBL/GenBank/DDBJ databases">
        <title>Complete genome sequencing of Blastochloris tepida GI.</title>
        <authorList>
            <person name="Tsukatani Y."/>
            <person name="Mori H."/>
        </authorList>
    </citation>
    <scope>NUCLEOTIDE SEQUENCE [LARGE SCALE GENOMIC DNA]</scope>
    <source>
        <strain evidence="1 2">GI</strain>
    </source>
</reference>
<protein>
    <submittedName>
        <fullName evidence="1">Uncharacterized protein</fullName>
    </submittedName>
</protein>
<organism evidence="1 2">
    <name type="scientific">Blastochloris tepida</name>
    <dbReference type="NCBI Taxonomy" id="2233851"/>
    <lineage>
        <taxon>Bacteria</taxon>
        <taxon>Pseudomonadati</taxon>
        <taxon>Pseudomonadota</taxon>
        <taxon>Alphaproteobacteria</taxon>
        <taxon>Hyphomicrobiales</taxon>
        <taxon>Blastochloridaceae</taxon>
        <taxon>Blastochloris</taxon>
    </lineage>
</organism>
<dbReference type="EMBL" id="AP018907">
    <property type="protein sequence ID" value="BBF91615.1"/>
    <property type="molecule type" value="Genomic_DNA"/>
</dbReference>
<dbReference type="InterPro" id="IPR049725">
    <property type="entry name" value="STM3845-like"/>
</dbReference>
<sequence length="216" mass="24083">MIADLSHAIVLFPEAAGSYAEVGYFAGVKQIAKKTILVLDSKFQGSDSFISMGPARKIDKISMYAGNIQICYDNPDFSCVISRIKRNKFSLNRRKILFSTYNDISNFERMCIIHKCCEILSVATFDDIVFVLKGVFSARISTENVKQLMSILVGSGFIRRVGSYGHYCAVEGRKGFLFPREGFVEKESSLKLEIASICDDTEGEFYRLIDGVANAS</sequence>
<proteinExistence type="predicted"/>
<evidence type="ECO:0000313" key="1">
    <source>
        <dbReference type="EMBL" id="BBF91615.1"/>
    </source>
</evidence>
<evidence type="ECO:0000313" key="2">
    <source>
        <dbReference type="Proteomes" id="UP000266934"/>
    </source>
</evidence>
<name>A0A348FWD2_9HYPH</name>
<dbReference type="Proteomes" id="UP000266934">
    <property type="component" value="Chromosome"/>
</dbReference>
<dbReference type="NCBIfam" id="NF038232">
    <property type="entry name" value="STM3845_fam"/>
    <property type="match status" value="1"/>
</dbReference>